<evidence type="ECO:0000256" key="2">
    <source>
        <dbReference type="ARBA" id="ARBA00022679"/>
    </source>
</evidence>
<dbReference type="Pfam" id="PF00145">
    <property type="entry name" value="DNA_methylase"/>
    <property type="match status" value="2"/>
</dbReference>
<proteinExistence type="inferred from homology"/>
<evidence type="ECO:0000256" key="1">
    <source>
        <dbReference type="ARBA" id="ARBA00022603"/>
    </source>
</evidence>
<name>A0A2T1LXR4_9CHRO</name>
<dbReference type="GO" id="GO:0032259">
    <property type="term" value="P:methylation"/>
    <property type="evidence" value="ECO:0007669"/>
    <property type="project" value="UniProtKB-KW"/>
</dbReference>
<gene>
    <name evidence="8" type="ORF">C7H19_11545</name>
</gene>
<comment type="catalytic activity">
    <reaction evidence="7">
        <text>a 2'-deoxycytidine in DNA + S-adenosyl-L-methionine = a 5-methyl-2'-deoxycytidine in DNA + S-adenosyl-L-homocysteine + H(+)</text>
        <dbReference type="Rhea" id="RHEA:13681"/>
        <dbReference type="Rhea" id="RHEA-COMP:11369"/>
        <dbReference type="Rhea" id="RHEA-COMP:11370"/>
        <dbReference type="ChEBI" id="CHEBI:15378"/>
        <dbReference type="ChEBI" id="CHEBI:57856"/>
        <dbReference type="ChEBI" id="CHEBI:59789"/>
        <dbReference type="ChEBI" id="CHEBI:85452"/>
        <dbReference type="ChEBI" id="CHEBI:85454"/>
        <dbReference type="EC" id="2.1.1.37"/>
    </reaction>
</comment>
<dbReference type="RefSeq" id="WP_106457148.1">
    <property type="nucleotide sequence ID" value="NZ_PXOH01000011.1"/>
</dbReference>
<dbReference type="SUPFAM" id="SSF53335">
    <property type="entry name" value="S-adenosyl-L-methionine-dependent methyltransferases"/>
    <property type="match status" value="2"/>
</dbReference>
<dbReference type="Gene3D" id="3.40.50.150">
    <property type="entry name" value="Vaccinia Virus protein VP39"/>
    <property type="match status" value="1"/>
</dbReference>
<dbReference type="GO" id="GO:0003886">
    <property type="term" value="F:DNA (cytosine-5-)-methyltransferase activity"/>
    <property type="evidence" value="ECO:0007669"/>
    <property type="project" value="UniProtKB-EC"/>
</dbReference>
<dbReference type="InterPro" id="IPR001525">
    <property type="entry name" value="C5_MeTfrase"/>
</dbReference>
<dbReference type="EMBL" id="PXOH01000011">
    <property type="protein sequence ID" value="PSF37185.1"/>
    <property type="molecule type" value="Genomic_DNA"/>
</dbReference>
<evidence type="ECO:0000256" key="5">
    <source>
        <dbReference type="PROSITE-ProRule" id="PRU01016"/>
    </source>
</evidence>
<dbReference type="Proteomes" id="UP000239001">
    <property type="component" value="Unassembled WGS sequence"/>
</dbReference>
<dbReference type="PANTHER" id="PTHR10629:SF52">
    <property type="entry name" value="DNA (CYTOSINE-5)-METHYLTRANSFERASE 1"/>
    <property type="match status" value="1"/>
</dbReference>
<evidence type="ECO:0000313" key="8">
    <source>
        <dbReference type="EMBL" id="PSF37185.1"/>
    </source>
</evidence>
<dbReference type="PROSITE" id="PS00094">
    <property type="entry name" value="C5_MTASE_1"/>
    <property type="match status" value="1"/>
</dbReference>
<reference evidence="8 9" key="1">
    <citation type="submission" date="2018-03" db="EMBL/GenBank/DDBJ databases">
        <title>The ancient ancestry and fast evolution of plastids.</title>
        <authorList>
            <person name="Moore K.R."/>
            <person name="Magnabosco C."/>
            <person name="Momper L."/>
            <person name="Gold D.A."/>
            <person name="Bosak T."/>
            <person name="Fournier G.P."/>
        </authorList>
    </citation>
    <scope>NUCLEOTIDE SEQUENCE [LARGE SCALE GENOMIC DNA]</scope>
    <source>
        <strain evidence="8 9">CCALA 016</strain>
    </source>
</reference>
<dbReference type="GO" id="GO:0044027">
    <property type="term" value="P:negative regulation of gene expression via chromosomal CpG island methylation"/>
    <property type="evidence" value="ECO:0007669"/>
    <property type="project" value="TreeGrafter"/>
</dbReference>
<keyword evidence="4" id="KW-0680">Restriction system</keyword>
<dbReference type="InterPro" id="IPR050390">
    <property type="entry name" value="C5-Methyltransferase"/>
</dbReference>
<evidence type="ECO:0000256" key="6">
    <source>
        <dbReference type="RuleBase" id="RU000416"/>
    </source>
</evidence>
<comment type="caution">
    <text evidence="8">The sequence shown here is derived from an EMBL/GenBank/DDBJ whole genome shotgun (WGS) entry which is preliminary data.</text>
</comment>
<feature type="active site" evidence="5">
    <location>
        <position position="245"/>
    </location>
</feature>
<reference evidence="8 9" key="2">
    <citation type="submission" date="2018-03" db="EMBL/GenBank/DDBJ databases">
        <authorList>
            <person name="Keele B.F."/>
        </authorList>
    </citation>
    <scope>NUCLEOTIDE SEQUENCE [LARGE SCALE GENOMIC DNA]</scope>
    <source>
        <strain evidence="8 9">CCALA 016</strain>
    </source>
</reference>
<dbReference type="GO" id="GO:0003677">
    <property type="term" value="F:DNA binding"/>
    <property type="evidence" value="ECO:0007669"/>
    <property type="project" value="TreeGrafter"/>
</dbReference>
<dbReference type="EC" id="2.1.1.37" evidence="7"/>
<organism evidence="8 9">
    <name type="scientific">Aphanothece hegewaldii CCALA 016</name>
    <dbReference type="NCBI Taxonomy" id="2107694"/>
    <lineage>
        <taxon>Bacteria</taxon>
        <taxon>Bacillati</taxon>
        <taxon>Cyanobacteriota</taxon>
        <taxon>Cyanophyceae</taxon>
        <taxon>Oscillatoriophycideae</taxon>
        <taxon>Chroococcales</taxon>
        <taxon>Aphanothecaceae</taxon>
        <taxon>Aphanothece</taxon>
    </lineage>
</organism>
<protein>
    <recommendedName>
        <fullName evidence="7">Cytosine-specific methyltransferase</fullName>
        <ecNumber evidence="7">2.1.1.37</ecNumber>
    </recommendedName>
</protein>
<dbReference type="AlphaFoldDB" id="A0A2T1LXR4"/>
<evidence type="ECO:0000256" key="7">
    <source>
        <dbReference type="RuleBase" id="RU000417"/>
    </source>
</evidence>
<dbReference type="PANTHER" id="PTHR10629">
    <property type="entry name" value="CYTOSINE-SPECIFIC METHYLTRANSFERASE"/>
    <property type="match status" value="1"/>
</dbReference>
<evidence type="ECO:0000256" key="3">
    <source>
        <dbReference type="ARBA" id="ARBA00022691"/>
    </source>
</evidence>
<evidence type="ECO:0000313" key="9">
    <source>
        <dbReference type="Proteomes" id="UP000239001"/>
    </source>
</evidence>
<keyword evidence="3 5" id="KW-0949">S-adenosyl-L-methionine</keyword>
<dbReference type="OrthoDB" id="9813719at2"/>
<dbReference type="GO" id="GO:0009307">
    <property type="term" value="P:DNA restriction-modification system"/>
    <property type="evidence" value="ECO:0007669"/>
    <property type="project" value="UniProtKB-KW"/>
</dbReference>
<keyword evidence="9" id="KW-1185">Reference proteome</keyword>
<keyword evidence="1 5" id="KW-0489">Methyltransferase</keyword>
<comment type="similarity">
    <text evidence="5 6">Belongs to the class I-like SAM-binding methyltransferase superfamily. C5-methyltransferase family.</text>
</comment>
<dbReference type="PRINTS" id="PR00105">
    <property type="entry name" value="C5METTRFRASE"/>
</dbReference>
<dbReference type="InterPro" id="IPR029063">
    <property type="entry name" value="SAM-dependent_MTases_sf"/>
</dbReference>
<dbReference type="PROSITE" id="PS51679">
    <property type="entry name" value="SAM_MT_C5"/>
    <property type="match status" value="1"/>
</dbReference>
<dbReference type="InterPro" id="IPR018117">
    <property type="entry name" value="C5_DNA_meth_AS"/>
</dbReference>
<accession>A0A2T1LXR4</accession>
<keyword evidence="2 5" id="KW-0808">Transferase</keyword>
<sequence length="378" mass="42516">MQETSGSLTILNFKQESSSIPNHIARQVSPDVQRRINALKIGQKMQDLPEELWHTSFRYYVKEDENRRGGPNLRIIRLNPEMPSLTVTAYIFNKFVHPYENRYISVREAARLQGFSDSLEFKGTQNSTQLQVGNAVPVQLAKAVFDQVIQHTEKVRYKLGQNLTAMSLFSGAGGMDIGADCTGRIKTLLAIDSWQDACDTLSGYYNGRCDVLQQDVVNITNPLKLWQSRTGETREPDLVFGGPPCQAFSQAGKQKGLDDDRAQMIFEFIRFIKDLSPAFFVMENVANLKGIGEGTIFKKILKSMEDLQYEITTGLLLSADFGVPQLRKRLFFLGSRREFGKIPLPYPTHSAMPGLFTLPYLTVGEAFAGLPLLPINYK</sequence>
<dbReference type="NCBIfam" id="TIGR00675">
    <property type="entry name" value="dcm"/>
    <property type="match status" value="1"/>
</dbReference>
<dbReference type="Gene3D" id="3.90.120.10">
    <property type="entry name" value="DNA Methylase, subunit A, domain 2"/>
    <property type="match status" value="1"/>
</dbReference>
<evidence type="ECO:0000256" key="4">
    <source>
        <dbReference type="ARBA" id="ARBA00022747"/>
    </source>
</evidence>